<feature type="domain" description="DUF6532" evidence="2">
    <location>
        <begin position="264"/>
        <end position="459"/>
    </location>
</feature>
<feature type="compositionally biased region" description="Acidic residues" evidence="1">
    <location>
        <begin position="102"/>
        <end position="117"/>
    </location>
</feature>
<dbReference type="STRING" id="5627.A0A1C7LLG1"/>
<evidence type="ECO:0000256" key="1">
    <source>
        <dbReference type="SAM" id="MobiDB-lite"/>
    </source>
</evidence>
<feature type="region of interest" description="Disordered" evidence="1">
    <location>
        <begin position="93"/>
        <end position="125"/>
    </location>
</feature>
<reference evidence="3 4" key="1">
    <citation type="submission" date="2016-03" db="EMBL/GenBank/DDBJ databases">
        <title>Whole genome sequencing of Grifola frondosa 9006-11.</title>
        <authorList>
            <person name="Min B."/>
            <person name="Park H."/>
            <person name="Kim J.-G."/>
            <person name="Cho H."/>
            <person name="Oh Y.-L."/>
            <person name="Kong W.-S."/>
            <person name="Choi I.-G."/>
        </authorList>
    </citation>
    <scope>NUCLEOTIDE SEQUENCE [LARGE SCALE GENOMIC DNA]</scope>
    <source>
        <strain evidence="3 4">9006-11</strain>
    </source>
</reference>
<dbReference type="Proteomes" id="UP000092993">
    <property type="component" value="Unassembled WGS sequence"/>
</dbReference>
<gene>
    <name evidence="3" type="ORF">A0H81_14594</name>
</gene>
<dbReference type="OMA" id="AYIACEM"/>
<dbReference type="AlphaFoldDB" id="A0A1C7LLG1"/>
<evidence type="ECO:0000313" key="3">
    <source>
        <dbReference type="EMBL" id="OBZ65470.1"/>
    </source>
</evidence>
<dbReference type="OrthoDB" id="2751838at2759"/>
<feature type="compositionally biased region" description="Polar residues" evidence="1">
    <location>
        <begin position="199"/>
        <end position="208"/>
    </location>
</feature>
<feature type="region of interest" description="Disordered" evidence="1">
    <location>
        <begin position="1"/>
        <end position="72"/>
    </location>
</feature>
<feature type="compositionally biased region" description="Acidic residues" evidence="1">
    <location>
        <begin position="515"/>
        <end position="528"/>
    </location>
</feature>
<proteinExistence type="predicted"/>
<name>A0A1C7LLG1_GRIFR</name>
<protein>
    <recommendedName>
        <fullName evidence="2">DUF6532 domain-containing protein</fullName>
    </recommendedName>
</protein>
<dbReference type="InterPro" id="IPR045341">
    <property type="entry name" value="DUF6532"/>
</dbReference>
<accession>A0A1C7LLG1</accession>
<dbReference type="Pfam" id="PF20149">
    <property type="entry name" value="DUF6532"/>
    <property type="match status" value="1"/>
</dbReference>
<sequence>MPAKRRTQPAGHAEDGTGEFDNQQALAPKPKKKRASGDDLAGNTIFEERTRTVRTPSTKQLQNNQEKDDHKDIEIEQLHKQLNKYKKRIAIMSTASPRHTEDDFDQLPVESEEEDEPQPLANLHSSIRRGIPITPATAGRQAQNSNSAHHLPLKRQGDQQEFSSPTPHDNLQARRNLTMDSTAPPGETPSIRCSVPLGETSSRESSPLTDHRSDIILENSSLPPSRSLSMTTLKVAPFRSNQPPSGRAKAFDYVDDVKVLLLDAIRIFECYIYTINPFPSAQEQEQWAQNIWAMVTREDGQHYVLSDRMTTIIKARKSNARGDVVDLARPLTQQAYGFVLGSETKGTERKNVRRYQNLTDDSAFHYKTYDAAKGARSGFAQHKHVSDLIQKAFFKNTRALGVEYQKYFDPIPLVTIAFIFTVISANLDEWASGKYVQAQFRESDHKANYQNYLQDLMEWERSAPEVVQNIRKKWHDRAHRIAGAVAENAFNGRVSVNAMNSAKLELQGRTGLTDSENEDDNDDEHVDA</sequence>
<dbReference type="EMBL" id="LUGG01000044">
    <property type="protein sequence ID" value="OBZ65470.1"/>
    <property type="molecule type" value="Genomic_DNA"/>
</dbReference>
<evidence type="ECO:0000313" key="4">
    <source>
        <dbReference type="Proteomes" id="UP000092993"/>
    </source>
</evidence>
<feature type="region of interest" description="Disordered" evidence="1">
    <location>
        <begin position="138"/>
        <end position="211"/>
    </location>
</feature>
<keyword evidence="4" id="KW-1185">Reference proteome</keyword>
<organism evidence="3 4">
    <name type="scientific">Grifola frondosa</name>
    <name type="common">Maitake</name>
    <name type="synonym">Polyporus frondosus</name>
    <dbReference type="NCBI Taxonomy" id="5627"/>
    <lineage>
        <taxon>Eukaryota</taxon>
        <taxon>Fungi</taxon>
        <taxon>Dikarya</taxon>
        <taxon>Basidiomycota</taxon>
        <taxon>Agaricomycotina</taxon>
        <taxon>Agaricomycetes</taxon>
        <taxon>Polyporales</taxon>
        <taxon>Grifolaceae</taxon>
        <taxon>Grifola</taxon>
    </lineage>
</organism>
<evidence type="ECO:0000259" key="2">
    <source>
        <dbReference type="Pfam" id="PF20149"/>
    </source>
</evidence>
<feature type="region of interest" description="Disordered" evidence="1">
    <location>
        <begin position="507"/>
        <end position="528"/>
    </location>
</feature>
<feature type="compositionally biased region" description="Polar residues" evidence="1">
    <location>
        <begin position="159"/>
        <end position="181"/>
    </location>
</feature>
<comment type="caution">
    <text evidence="3">The sequence shown here is derived from an EMBL/GenBank/DDBJ whole genome shotgun (WGS) entry which is preliminary data.</text>
</comment>
<feature type="compositionally biased region" description="Polar residues" evidence="1">
    <location>
        <begin position="53"/>
        <end position="64"/>
    </location>
</feature>